<comment type="caution">
    <text evidence="1">The sequence shown here is derived from an EMBL/GenBank/DDBJ whole genome shotgun (WGS) entry which is preliminary data.</text>
</comment>
<name>A0A4Y2URB1_ARAVE</name>
<proteinExistence type="predicted"/>
<dbReference type="Proteomes" id="UP000499080">
    <property type="component" value="Unassembled WGS sequence"/>
</dbReference>
<accession>A0A4Y2URB1</accession>
<protein>
    <submittedName>
        <fullName evidence="1">Uncharacterized protein</fullName>
    </submittedName>
</protein>
<dbReference type="AlphaFoldDB" id="A0A4Y2URB1"/>
<dbReference type="EMBL" id="BGPR01038398">
    <property type="protein sequence ID" value="GBO14236.1"/>
    <property type="molecule type" value="Genomic_DNA"/>
</dbReference>
<reference evidence="1 2" key="1">
    <citation type="journal article" date="2019" name="Sci. Rep.">
        <title>Orb-weaving spider Araneus ventricosus genome elucidates the spidroin gene catalogue.</title>
        <authorList>
            <person name="Kono N."/>
            <person name="Nakamura H."/>
            <person name="Ohtoshi R."/>
            <person name="Moran D.A.P."/>
            <person name="Shinohara A."/>
            <person name="Yoshida Y."/>
            <person name="Fujiwara M."/>
            <person name="Mori M."/>
            <person name="Tomita M."/>
            <person name="Arakawa K."/>
        </authorList>
    </citation>
    <scope>NUCLEOTIDE SEQUENCE [LARGE SCALE GENOMIC DNA]</scope>
</reference>
<organism evidence="1 2">
    <name type="scientific">Araneus ventricosus</name>
    <name type="common">Orbweaver spider</name>
    <name type="synonym">Epeira ventricosa</name>
    <dbReference type="NCBI Taxonomy" id="182803"/>
    <lineage>
        <taxon>Eukaryota</taxon>
        <taxon>Metazoa</taxon>
        <taxon>Ecdysozoa</taxon>
        <taxon>Arthropoda</taxon>
        <taxon>Chelicerata</taxon>
        <taxon>Arachnida</taxon>
        <taxon>Araneae</taxon>
        <taxon>Araneomorphae</taxon>
        <taxon>Entelegynae</taxon>
        <taxon>Araneoidea</taxon>
        <taxon>Araneidae</taxon>
        <taxon>Araneus</taxon>
    </lineage>
</organism>
<sequence>MTAAAIASRNEAEILVAHHWATARPFLKEVRSLTDGETNSSITDGGTNSLTITIPQEKRVPAYLSGSNSSEYSRCPQGEVICLTFFKVYHSL</sequence>
<evidence type="ECO:0000313" key="2">
    <source>
        <dbReference type="Proteomes" id="UP000499080"/>
    </source>
</evidence>
<evidence type="ECO:0000313" key="1">
    <source>
        <dbReference type="EMBL" id="GBO14236.1"/>
    </source>
</evidence>
<keyword evidence="2" id="KW-1185">Reference proteome</keyword>
<gene>
    <name evidence="1" type="ORF">AVEN_266600_1</name>
</gene>